<reference evidence="2 3" key="1">
    <citation type="submission" date="2024-01" db="EMBL/GenBank/DDBJ databases">
        <title>A draft genome for the cacao thread blight pathogen Marasmiellus scandens.</title>
        <authorList>
            <person name="Baruah I.K."/>
            <person name="Leung J."/>
            <person name="Bukari Y."/>
            <person name="Amoako-Attah I."/>
            <person name="Meinhardt L.W."/>
            <person name="Bailey B.A."/>
            <person name="Cohen S.P."/>
        </authorList>
    </citation>
    <scope>NUCLEOTIDE SEQUENCE [LARGE SCALE GENOMIC DNA]</scope>
    <source>
        <strain evidence="2 3">GH-19</strain>
    </source>
</reference>
<comment type="caution">
    <text evidence="2">The sequence shown here is derived from an EMBL/GenBank/DDBJ whole genome shotgun (WGS) entry which is preliminary data.</text>
</comment>
<evidence type="ECO:0000313" key="2">
    <source>
        <dbReference type="EMBL" id="KAK7460814.1"/>
    </source>
</evidence>
<feature type="chain" id="PRO_5047128201" evidence="1">
    <location>
        <begin position="20"/>
        <end position="189"/>
    </location>
</feature>
<accession>A0ABR1JI08</accession>
<keyword evidence="1" id="KW-0732">Signal</keyword>
<dbReference type="Proteomes" id="UP001498398">
    <property type="component" value="Unassembled WGS sequence"/>
</dbReference>
<dbReference type="EMBL" id="JBANRG010000014">
    <property type="protein sequence ID" value="KAK7460814.1"/>
    <property type="molecule type" value="Genomic_DNA"/>
</dbReference>
<evidence type="ECO:0000256" key="1">
    <source>
        <dbReference type="SAM" id="SignalP"/>
    </source>
</evidence>
<feature type="signal peptide" evidence="1">
    <location>
        <begin position="1"/>
        <end position="19"/>
    </location>
</feature>
<dbReference type="Gene3D" id="2.120.10.70">
    <property type="entry name" value="Fucose-specific lectin"/>
    <property type="match status" value="1"/>
</dbReference>
<evidence type="ECO:0000313" key="3">
    <source>
        <dbReference type="Proteomes" id="UP001498398"/>
    </source>
</evidence>
<organism evidence="2 3">
    <name type="scientific">Marasmiellus scandens</name>
    <dbReference type="NCBI Taxonomy" id="2682957"/>
    <lineage>
        <taxon>Eukaryota</taxon>
        <taxon>Fungi</taxon>
        <taxon>Dikarya</taxon>
        <taxon>Basidiomycota</taxon>
        <taxon>Agaricomycotina</taxon>
        <taxon>Agaricomycetes</taxon>
        <taxon>Agaricomycetidae</taxon>
        <taxon>Agaricales</taxon>
        <taxon>Marasmiineae</taxon>
        <taxon>Omphalotaceae</taxon>
        <taxon>Marasmiellus</taxon>
    </lineage>
</organism>
<proteinExistence type="predicted"/>
<sequence>MQLSKLLATAIAIVSGVSAAPNLFPVDAVGDIVAVRDDTGTGSTHIFYQNQNGNIIRICTSTTFIQGGAQNCGSMTAVTASEALFGTPLAITTLLTADGVFNGNMLFYIHPNNTLGEFSNNSLQGCTHCITKEGFQVVPGSTALYVIADQSTPATQIRVGFVSAGSPNTITEATFNANTNKWALAVLPN</sequence>
<gene>
    <name evidence="2" type="ORF">VKT23_008743</name>
</gene>
<name>A0ABR1JI08_9AGAR</name>
<protein>
    <submittedName>
        <fullName evidence="2">Uncharacterized protein</fullName>
    </submittedName>
</protein>
<keyword evidence="3" id="KW-1185">Reference proteome</keyword>